<reference evidence="2" key="1">
    <citation type="submission" date="2019-09" db="EMBL/GenBank/DDBJ databases">
        <title>Draft genome information of white flower Hibiscus syriacus.</title>
        <authorList>
            <person name="Kim Y.-M."/>
        </authorList>
    </citation>
    <scope>NUCLEOTIDE SEQUENCE [LARGE SCALE GENOMIC DNA]</scope>
    <source>
        <strain evidence="2">YM2019G1</strain>
    </source>
</reference>
<dbReference type="PANTHER" id="PTHR12329:SF17">
    <property type="entry name" value="OS04G0619900 PROTEIN"/>
    <property type="match status" value="1"/>
</dbReference>
<dbReference type="GO" id="GO:0005737">
    <property type="term" value="C:cytoplasm"/>
    <property type="evidence" value="ECO:0007669"/>
    <property type="project" value="TreeGrafter"/>
</dbReference>
<evidence type="ECO:0000313" key="2">
    <source>
        <dbReference type="EMBL" id="KAE8663546.1"/>
    </source>
</evidence>
<dbReference type="InterPro" id="IPR039773">
    <property type="entry name" value="BAG_chaperone_regulator"/>
</dbReference>
<dbReference type="SUPFAM" id="SSF54236">
    <property type="entry name" value="Ubiquitin-like"/>
    <property type="match status" value="1"/>
</dbReference>
<evidence type="ECO:0000313" key="3">
    <source>
        <dbReference type="Proteomes" id="UP000436088"/>
    </source>
</evidence>
<dbReference type="SUPFAM" id="SSF63491">
    <property type="entry name" value="BAG domain"/>
    <property type="match status" value="1"/>
</dbReference>
<dbReference type="InterPro" id="IPR029071">
    <property type="entry name" value="Ubiquitin-like_domsf"/>
</dbReference>
<sequence length="201" mass="22845">MLVQKRKQSDGVSSPDVGLRVVYWAMRYEISVNSQATFAGGVKKRLIAETELQPSEQRVLFKGKDGQNGEYLDMCGVKNRSKLVLMEDPTSIERRFTQMKRNAKIQTAQRAINCVFMELDKLTDQINKQTQLIFHNNIIKSPRKMKKSYCFFLSHLKVSAIEKSVSNGAKVLEVQITTLIEMLMRQAIKLDDGVKEGDVVA</sequence>
<dbReference type="Pfam" id="PF00240">
    <property type="entry name" value="ubiquitin"/>
    <property type="match status" value="1"/>
</dbReference>
<dbReference type="GO" id="GO:0050821">
    <property type="term" value="P:protein stabilization"/>
    <property type="evidence" value="ECO:0007669"/>
    <property type="project" value="TreeGrafter"/>
</dbReference>
<feature type="domain" description="Ubiquitin-like" evidence="1">
    <location>
        <begin position="28"/>
        <end position="87"/>
    </location>
</feature>
<proteinExistence type="predicted"/>
<comment type="caution">
    <text evidence="2">The sequence shown here is derived from an EMBL/GenBank/DDBJ whole genome shotgun (WGS) entry which is preliminary data.</text>
</comment>
<dbReference type="Proteomes" id="UP000436088">
    <property type="component" value="Unassembled WGS sequence"/>
</dbReference>
<dbReference type="AlphaFoldDB" id="A0A6A2XNF8"/>
<organism evidence="2 3">
    <name type="scientific">Hibiscus syriacus</name>
    <name type="common">Rose of Sharon</name>
    <dbReference type="NCBI Taxonomy" id="106335"/>
    <lineage>
        <taxon>Eukaryota</taxon>
        <taxon>Viridiplantae</taxon>
        <taxon>Streptophyta</taxon>
        <taxon>Embryophyta</taxon>
        <taxon>Tracheophyta</taxon>
        <taxon>Spermatophyta</taxon>
        <taxon>Magnoliopsida</taxon>
        <taxon>eudicotyledons</taxon>
        <taxon>Gunneridae</taxon>
        <taxon>Pentapetalae</taxon>
        <taxon>rosids</taxon>
        <taxon>malvids</taxon>
        <taxon>Malvales</taxon>
        <taxon>Malvaceae</taxon>
        <taxon>Malvoideae</taxon>
        <taxon>Hibiscus</taxon>
    </lineage>
</organism>
<gene>
    <name evidence="2" type="ORF">F3Y22_tig00112928pilonHSYRG00004</name>
</gene>
<dbReference type="InterPro" id="IPR000626">
    <property type="entry name" value="Ubiquitin-like_dom"/>
</dbReference>
<dbReference type="GO" id="GO:0051087">
    <property type="term" value="F:protein-folding chaperone binding"/>
    <property type="evidence" value="ECO:0007669"/>
    <property type="project" value="InterPro"/>
</dbReference>
<protein>
    <submittedName>
        <fullName evidence="2">Detected protein of confused Function</fullName>
    </submittedName>
</protein>
<dbReference type="PANTHER" id="PTHR12329">
    <property type="entry name" value="BCL2-ASSOCIATED ATHANOGENE"/>
    <property type="match status" value="1"/>
</dbReference>
<dbReference type="Gene3D" id="1.20.58.120">
    <property type="entry name" value="BAG domain"/>
    <property type="match status" value="1"/>
</dbReference>
<dbReference type="GO" id="GO:0000774">
    <property type="term" value="F:adenyl-nucleotide exchange factor activity"/>
    <property type="evidence" value="ECO:0007669"/>
    <property type="project" value="TreeGrafter"/>
</dbReference>
<accession>A0A6A2XNF8</accession>
<dbReference type="Gene3D" id="3.10.20.90">
    <property type="entry name" value="Phosphatidylinositol 3-kinase Catalytic Subunit, Chain A, domain 1"/>
    <property type="match status" value="1"/>
</dbReference>
<name>A0A6A2XNF8_HIBSY</name>
<dbReference type="EMBL" id="VEPZ02001671">
    <property type="protein sequence ID" value="KAE8663546.1"/>
    <property type="molecule type" value="Genomic_DNA"/>
</dbReference>
<dbReference type="InterPro" id="IPR036533">
    <property type="entry name" value="BAG_dom_sf"/>
</dbReference>
<keyword evidence="3" id="KW-1185">Reference proteome</keyword>
<evidence type="ECO:0000259" key="1">
    <source>
        <dbReference type="Pfam" id="PF00240"/>
    </source>
</evidence>